<evidence type="ECO:0000259" key="1">
    <source>
        <dbReference type="Pfam" id="PF08984"/>
    </source>
</evidence>
<proteinExistence type="predicted"/>
<feature type="domain" description="DUF1858" evidence="1">
    <location>
        <begin position="2"/>
        <end position="55"/>
    </location>
</feature>
<keyword evidence="3" id="KW-1185">Reference proteome</keyword>
<dbReference type="RefSeq" id="WP_126465637.1">
    <property type="nucleotide sequence ID" value="NZ_JAUSWF010000003.1"/>
</dbReference>
<dbReference type="EMBL" id="LR134523">
    <property type="protein sequence ID" value="VEJ35883.1"/>
    <property type="molecule type" value="Genomic_DNA"/>
</dbReference>
<dbReference type="AlphaFoldDB" id="A0A3S5C2M0"/>
<dbReference type="PANTHER" id="PTHR39341">
    <property type="entry name" value="BSL7085 PROTEIN"/>
    <property type="match status" value="1"/>
</dbReference>
<sequence>MITKDMLIGDLVRQHPEAIRTLMQFGMGCVGCPSSQMESLEEAAYVHGFDVDELMKSLNNTIENK</sequence>
<protein>
    <submittedName>
        <fullName evidence="2">Hybrid cluster protein-associated redox disulfide domain</fullName>
    </submittedName>
</protein>
<dbReference type="Proteomes" id="UP000269544">
    <property type="component" value="Chromosome"/>
</dbReference>
<dbReference type="KEGG" id="piv:NCTC13079_01071"/>
<dbReference type="InterPro" id="IPR023883">
    <property type="entry name" value="CHP03980_redox-disulphide"/>
</dbReference>
<dbReference type="Pfam" id="PF08984">
    <property type="entry name" value="DUF1858"/>
    <property type="match status" value="1"/>
</dbReference>
<dbReference type="NCBIfam" id="TIGR03980">
    <property type="entry name" value="prismane_assoc"/>
    <property type="match status" value="1"/>
</dbReference>
<evidence type="ECO:0000313" key="3">
    <source>
        <dbReference type="Proteomes" id="UP000269544"/>
    </source>
</evidence>
<dbReference type="Gene3D" id="1.10.3910.10">
    <property type="entry name" value="SP0561-like"/>
    <property type="match status" value="1"/>
</dbReference>
<dbReference type="PANTHER" id="PTHR39341:SF1">
    <property type="entry name" value="DUF1858 DOMAIN-CONTAINING PROTEIN"/>
    <property type="match status" value="1"/>
</dbReference>
<name>A0A3S5C2M0_9FIRM</name>
<dbReference type="OrthoDB" id="15017at2"/>
<reference evidence="2 3" key="1">
    <citation type="submission" date="2018-12" db="EMBL/GenBank/DDBJ databases">
        <authorList>
            <consortium name="Pathogen Informatics"/>
        </authorList>
    </citation>
    <scope>NUCLEOTIDE SEQUENCE [LARGE SCALE GENOMIC DNA]</scope>
    <source>
        <strain evidence="2 3">NCTC13079</strain>
    </source>
</reference>
<evidence type="ECO:0000313" key="2">
    <source>
        <dbReference type="EMBL" id="VEJ35883.1"/>
    </source>
</evidence>
<dbReference type="SUPFAM" id="SSF140683">
    <property type="entry name" value="SP0561-like"/>
    <property type="match status" value="1"/>
</dbReference>
<organism evidence="2 3">
    <name type="scientific">Aedoeadaptatus ivorii</name>
    <dbReference type="NCBI Taxonomy" id="54006"/>
    <lineage>
        <taxon>Bacteria</taxon>
        <taxon>Bacillati</taxon>
        <taxon>Bacillota</taxon>
        <taxon>Tissierellia</taxon>
        <taxon>Tissierellales</taxon>
        <taxon>Peptoniphilaceae</taxon>
        <taxon>Aedoeadaptatus</taxon>
    </lineage>
</organism>
<dbReference type="InterPro" id="IPR038062">
    <property type="entry name" value="ScdA-like_N_sf"/>
</dbReference>
<dbReference type="InterPro" id="IPR015077">
    <property type="entry name" value="DUF1858"/>
</dbReference>
<gene>
    <name evidence="2" type="ORF">NCTC13079_01071</name>
</gene>
<accession>A0A3S5C2M0</accession>